<dbReference type="AlphaFoldDB" id="A0A368DKP5"/>
<dbReference type="InterPro" id="IPR029045">
    <property type="entry name" value="ClpP/crotonase-like_dom_sf"/>
</dbReference>
<comment type="similarity">
    <text evidence="1">Belongs to the enoyl-CoA hydratase/isomerase family.</text>
</comment>
<evidence type="ECO:0000256" key="1">
    <source>
        <dbReference type="ARBA" id="ARBA00005254"/>
    </source>
</evidence>
<feature type="transmembrane region" description="Helical" evidence="3">
    <location>
        <begin position="91"/>
        <end position="114"/>
    </location>
</feature>
<dbReference type="CDD" id="cd06558">
    <property type="entry name" value="crotonase-like"/>
    <property type="match status" value="1"/>
</dbReference>
<evidence type="ECO:0000313" key="4">
    <source>
        <dbReference type="EMBL" id="RCL71853.1"/>
    </source>
</evidence>
<evidence type="ECO:0000256" key="2">
    <source>
        <dbReference type="ARBA" id="ARBA00023239"/>
    </source>
</evidence>
<dbReference type="SUPFAM" id="SSF52096">
    <property type="entry name" value="ClpP/crotonase"/>
    <property type="match status" value="1"/>
</dbReference>
<dbReference type="PANTHER" id="PTHR11941">
    <property type="entry name" value="ENOYL-COA HYDRATASE-RELATED"/>
    <property type="match status" value="1"/>
</dbReference>
<name>A0A368DKP5_9PROT</name>
<organism evidence="4 5">
    <name type="scientific">PS1 clade bacterium</name>
    <dbReference type="NCBI Taxonomy" id="2175152"/>
    <lineage>
        <taxon>Bacteria</taxon>
        <taxon>Pseudomonadati</taxon>
        <taxon>Pseudomonadota</taxon>
        <taxon>Alphaproteobacteria</taxon>
        <taxon>PS1 clade</taxon>
    </lineage>
</organism>
<dbReference type="GO" id="GO:0006635">
    <property type="term" value="P:fatty acid beta-oxidation"/>
    <property type="evidence" value="ECO:0007669"/>
    <property type="project" value="TreeGrafter"/>
</dbReference>
<keyword evidence="2" id="KW-0456">Lyase</keyword>
<evidence type="ECO:0000256" key="3">
    <source>
        <dbReference type="SAM" id="Phobius"/>
    </source>
</evidence>
<accession>A0A368DKP5</accession>
<gene>
    <name evidence="4" type="ORF">DBW71_06075</name>
</gene>
<keyword evidence="3" id="KW-0812">Transmembrane</keyword>
<protein>
    <submittedName>
        <fullName evidence="4">Enoyl-CoA hydratase/isomerase family protein</fullName>
    </submittedName>
</protein>
<dbReference type="Proteomes" id="UP000253570">
    <property type="component" value="Unassembled WGS sequence"/>
</dbReference>
<comment type="caution">
    <text evidence="4">The sequence shown here is derived from an EMBL/GenBank/DDBJ whole genome shotgun (WGS) entry which is preliminary data.</text>
</comment>
<dbReference type="EMBL" id="QOQD01000019">
    <property type="protein sequence ID" value="RCL71853.1"/>
    <property type="molecule type" value="Genomic_DNA"/>
</dbReference>
<dbReference type="Gene3D" id="3.90.226.10">
    <property type="entry name" value="2-enoyl-CoA Hydratase, Chain A, domain 1"/>
    <property type="match status" value="1"/>
</dbReference>
<keyword evidence="4" id="KW-0413">Isomerase</keyword>
<dbReference type="GO" id="GO:0016829">
    <property type="term" value="F:lyase activity"/>
    <property type="evidence" value="ECO:0007669"/>
    <property type="project" value="UniProtKB-KW"/>
</dbReference>
<dbReference type="GO" id="GO:0016853">
    <property type="term" value="F:isomerase activity"/>
    <property type="evidence" value="ECO:0007669"/>
    <property type="project" value="UniProtKB-KW"/>
</dbReference>
<dbReference type="Gene3D" id="1.10.12.10">
    <property type="entry name" value="Lyase 2-enoyl-coa Hydratase, Chain A, domain 2"/>
    <property type="match status" value="1"/>
</dbReference>
<proteinExistence type="inferred from homology"/>
<evidence type="ECO:0000313" key="5">
    <source>
        <dbReference type="Proteomes" id="UP000253570"/>
    </source>
</evidence>
<keyword evidence="3" id="KW-1133">Transmembrane helix</keyword>
<dbReference type="PANTHER" id="PTHR11941:SF54">
    <property type="entry name" value="ENOYL-COA HYDRATASE, MITOCHONDRIAL"/>
    <property type="match status" value="1"/>
</dbReference>
<sequence>MEEFKYIQTRTKNKNIFHIILKRPSHYNALNKVLSEELIKAMRYADDCKTVKCIIVSGINNFCVGADISELYRDPHFIEIWEYIDEVKKPIIAAVSGLALGGGLEILLMFDIILAAKNSKFGQPEINLGLIPGGGATQRLPRVIGKNRSMEICLTGDTISAQEAKEMGIINQVCKEDDLMPLAENIAEKIASKSMESIITIKKLIKQSYDRKIEDGIKKEKLNFYKIIKGKNGVEGIAAFREKRKPQFYD</sequence>
<dbReference type="Pfam" id="PF00378">
    <property type="entry name" value="ECH_1"/>
    <property type="match status" value="1"/>
</dbReference>
<dbReference type="InterPro" id="IPR001753">
    <property type="entry name" value="Enoyl-CoA_hydra/iso"/>
</dbReference>
<dbReference type="InterPro" id="IPR014748">
    <property type="entry name" value="Enoyl-CoA_hydra_C"/>
</dbReference>
<reference evidence="4 5" key="1">
    <citation type="journal article" date="2018" name="Microbiome">
        <title>Fine metagenomic profile of the Mediterranean stratified and mixed water columns revealed by assembly and recruitment.</title>
        <authorList>
            <person name="Haro-Moreno J.M."/>
            <person name="Lopez-Perez M."/>
            <person name="De La Torre J.R."/>
            <person name="Picazo A."/>
            <person name="Camacho A."/>
            <person name="Rodriguez-Valera F."/>
        </authorList>
    </citation>
    <scope>NUCLEOTIDE SEQUENCE [LARGE SCALE GENOMIC DNA]</scope>
    <source>
        <strain evidence="4">MED-G57</strain>
    </source>
</reference>
<keyword evidence="3" id="KW-0472">Membrane</keyword>